<proteinExistence type="predicted"/>
<dbReference type="RefSeq" id="WP_344498718.1">
    <property type="nucleotide sequence ID" value="NZ_BAAAQD010000001.1"/>
</dbReference>
<dbReference type="Proteomes" id="UP001501470">
    <property type="component" value="Unassembled WGS sequence"/>
</dbReference>
<dbReference type="EMBL" id="BAAAQD010000001">
    <property type="protein sequence ID" value="GAA1499775.1"/>
    <property type="molecule type" value="Genomic_DNA"/>
</dbReference>
<sequence length="355" mass="39125">MQIDPVFFNAGRWGLGYDPAVGEWSEEHVQPMLDMIGGVLPDRGPLRPVMYTNASSDDPANLPSHIRAECPELPRPLFSTPVGAHNGDSRNNGATKAKAFCCAFDKWLSALPQWHPYFAVIDSNECHHLSVPLSAWALRPTPPDRARIVVNFDAHADIQTGVPVTRPLRCDNWGLYVLRPIGDVYPQAAADTYVGIGNNTGSPTPWGDSFAFARWGTLTKTPLGPGDMATQLDAVITLLDRQQQWSGYDLYISVDRDIESSSFTDYGDGRYTPNDVWARVADFIRAAQARGVRCVGFDICGLPTVNGRSRISDDWSEEQRIDRALEDIVAFTEAIDRLPEAAPPPFPQDRLVSSG</sequence>
<accession>A0ABN1ZIP6</accession>
<evidence type="ECO:0000313" key="2">
    <source>
        <dbReference type="Proteomes" id="UP001501470"/>
    </source>
</evidence>
<keyword evidence="2" id="KW-1185">Reference proteome</keyword>
<organism evidence="1 2">
    <name type="scientific">Dactylosporangium maewongense</name>
    <dbReference type="NCBI Taxonomy" id="634393"/>
    <lineage>
        <taxon>Bacteria</taxon>
        <taxon>Bacillati</taxon>
        <taxon>Actinomycetota</taxon>
        <taxon>Actinomycetes</taxon>
        <taxon>Micromonosporales</taxon>
        <taxon>Micromonosporaceae</taxon>
        <taxon>Dactylosporangium</taxon>
    </lineage>
</organism>
<name>A0ABN1ZIP6_9ACTN</name>
<comment type="caution">
    <text evidence="1">The sequence shown here is derived from an EMBL/GenBank/DDBJ whole genome shotgun (WGS) entry which is preliminary data.</text>
</comment>
<reference evidence="1 2" key="1">
    <citation type="journal article" date="2019" name="Int. J. Syst. Evol. Microbiol.">
        <title>The Global Catalogue of Microorganisms (GCM) 10K type strain sequencing project: providing services to taxonomists for standard genome sequencing and annotation.</title>
        <authorList>
            <consortium name="The Broad Institute Genomics Platform"/>
            <consortium name="The Broad Institute Genome Sequencing Center for Infectious Disease"/>
            <person name="Wu L."/>
            <person name="Ma J."/>
        </authorList>
    </citation>
    <scope>NUCLEOTIDE SEQUENCE [LARGE SCALE GENOMIC DNA]</scope>
    <source>
        <strain evidence="1 2">JCM 15933</strain>
    </source>
</reference>
<protein>
    <submittedName>
        <fullName evidence="1">Uncharacterized protein</fullName>
    </submittedName>
</protein>
<gene>
    <name evidence="1" type="ORF">GCM10009827_003380</name>
</gene>
<evidence type="ECO:0000313" key="1">
    <source>
        <dbReference type="EMBL" id="GAA1499775.1"/>
    </source>
</evidence>